<evidence type="ECO:0000256" key="2">
    <source>
        <dbReference type="SAM" id="MobiDB-lite"/>
    </source>
</evidence>
<keyword evidence="4" id="KW-1185">Reference proteome</keyword>
<gene>
    <name evidence="3" type="ORF">CALMAC_LOCUS2792</name>
</gene>
<dbReference type="EMBL" id="CAACVG010003535">
    <property type="protein sequence ID" value="VEN37592.1"/>
    <property type="molecule type" value="Genomic_DNA"/>
</dbReference>
<protein>
    <submittedName>
        <fullName evidence="3">Uncharacterized protein</fullName>
    </submittedName>
</protein>
<evidence type="ECO:0000313" key="3">
    <source>
        <dbReference type="EMBL" id="VEN37592.1"/>
    </source>
</evidence>
<dbReference type="Proteomes" id="UP000410492">
    <property type="component" value="Unassembled WGS sequence"/>
</dbReference>
<dbReference type="AlphaFoldDB" id="A0A653BPT4"/>
<name>A0A653BPT4_CALMS</name>
<feature type="coiled-coil region" evidence="1">
    <location>
        <begin position="58"/>
        <end position="127"/>
    </location>
</feature>
<keyword evidence="1" id="KW-0175">Coiled coil</keyword>
<dbReference type="OrthoDB" id="6782755at2759"/>
<proteinExistence type="predicted"/>
<accession>A0A653BPT4</accession>
<feature type="region of interest" description="Disordered" evidence="2">
    <location>
        <begin position="1"/>
        <end position="56"/>
    </location>
</feature>
<sequence length="266" mass="31825">MEKYLNKQLDSDDTVSEDGTKRRKRGDDTEDEEEVFKKSKKVTRSPQKGRQCEESAKLDKLLEMMSNLSSDVKQIRQEQKEHREVVERLIMENEELRRDNKKIKEENIQMRNEIKELRDNIEIIEKHRRQNNVVMSGREIHTYDQAVLKEEISNFIQTHLKIETKIKATRKLGPKTCLIELEDQQEKMKIMKNKARLKDIKDERIYINHDTTIKERAMEKAMRKIAQEERSKGNDVKVGVRKMFINGIEWKWNGREEKMEKVVLKN</sequence>
<reference evidence="3 4" key="1">
    <citation type="submission" date="2019-01" db="EMBL/GenBank/DDBJ databases">
        <authorList>
            <person name="Sayadi A."/>
        </authorList>
    </citation>
    <scope>NUCLEOTIDE SEQUENCE [LARGE SCALE GENOMIC DNA]</scope>
</reference>
<dbReference type="SMR" id="A0A653BPT4"/>
<evidence type="ECO:0000256" key="1">
    <source>
        <dbReference type="SAM" id="Coils"/>
    </source>
</evidence>
<evidence type="ECO:0000313" key="4">
    <source>
        <dbReference type="Proteomes" id="UP000410492"/>
    </source>
</evidence>
<organism evidence="3 4">
    <name type="scientific">Callosobruchus maculatus</name>
    <name type="common">Southern cowpea weevil</name>
    <name type="synonym">Pulse bruchid</name>
    <dbReference type="NCBI Taxonomy" id="64391"/>
    <lineage>
        <taxon>Eukaryota</taxon>
        <taxon>Metazoa</taxon>
        <taxon>Ecdysozoa</taxon>
        <taxon>Arthropoda</taxon>
        <taxon>Hexapoda</taxon>
        <taxon>Insecta</taxon>
        <taxon>Pterygota</taxon>
        <taxon>Neoptera</taxon>
        <taxon>Endopterygota</taxon>
        <taxon>Coleoptera</taxon>
        <taxon>Polyphaga</taxon>
        <taxon>Cucujiformia</taxon>
        <taxon>Chrysomeloidea</taxon>
        <taxon>Chrysomelidae</taxon>
        <taxon>Bruchinae</taxon>
        <taxon>Bruchini</taxon>
        <taxon>Callosobruchus</taxon>
    </lineage>
</organism>